<dbReference type="Pfam" id="PF16068">
    <property type="entry name" value="DUF4810"/>
    <property type="match status" value="1"/>
</dbReference>
<dbReference type="InterPro" id="IPR014508">
    <property type="entry name" value="UCP020555_TPR-like"/>
</dbReference>
<dbReference type="Proteomes" id="UP000375525">
    <property type="component" value="Unassembled WGS sequence"/>
</dbReference>
<evidence type="ECO:0008006" key="4">
    <source>
        <dbReference type="Google" id="ProtNLM"/>
    </source>
</evidence>
<protein>
    <recommendedName>
        <fullName evidence="4">DUF4810 domain-containing protein</fullName>
    </recommendedName>
</protein>
<evidence type="ECO:0000313" key="3">
    <source>
        <dbReference type="Proteomes" id="UP000375525"/>
    </source>
</evidence>
<organism evidence="2 3">
    <name type="scientific">Pseudomonas fluorescens</name>
    <dbReference type="NCBI Taxonomy" id="294"/>
    <lineage>
        <taxon>Bacteria</taxon>
        <taxon>Pseudomonadati</taxon>
        <taxon>Pseudomonadota</taxon>
        <taxon>Gammaproteobacteria</taxon>
        <taxon>Pseudomonadales</taxon>
        <taxon>Pseudomonadaceae</taxon>
        <taxon>Pseudomonas</taxon>
    </lineage>
</organism>
<gene>
    <name evidence="2" type="ORF">PS880_06163</name>
</gene>
<reference evidence="2 3" key="1">
    <citation type="submission" date="2019-09" db="EMBL/GenBank/DDBJ databases">
        <authorList>
            <person name="Chandra G."/>
            <person name="Truman W A."/>
        </authorList>
    </citation>
    <scope>NUCLEOTIDE SEQUENCE [LARGE SCALE GENOMIC DNA]</scope>
    <source>
        <strain evidence="2">PS880</strain>
    </source>
</reference>
<dbReference type="EMBL" id="CABVIH010000055">
    <property type="protein sequence ID" value="VVP60530.1"/>
    <property type="molecule type" value="Genomic_DNA"/>
</dbReference>
<evidence type="ECO:0000256" key="1">
    <source>
        <dbReference type="SAM" id="MobiDB-lite"/>
    </source>
</evidence>
<proteinExistence type="predicted"/>
<dbReference type="AlphaFoldDB" id="A0A5E7QGV6"/>
<feature type="region of interest" description="Disordered" evidence="1">
    <location>
        <begin position="24"/>
        <end position="45"/>
    </location>
</feature>
<name>A0A5E7QGV6_PSEFL</name>
<feature type="region of interest" description="Disordered" evidence="1">
    <location>
        <begin position="112"/>
        <end position="146"/>
    </location>
</feature>
<dbReference type="RefSeq" id="WP_150782761.1">
    <property type="nucleotide sequence ID" value="NZ_CABVIH010000055.1"/>
</dbReference>
<accession>A0A5E7QGV6</accession>
<evidence type="ECO:0000313" key="2">
    <source>
        <dbReference type="EMBL" id="VVP60530.1"/>
    </source>
</evidence>
<dbReference type="OrthoDB" id="9800218at2"/>
<sequence>MKGNTSRTGCLAWGVLLTVMTLPGCKQKPERPPEDSYYPPEHLQYQEDAAQEQIEALEADVGDIKAQGGVVPPGYYAQLGLLYFNLGKTEQMRQRLKEEQDPFPESTAFMNDLMSHAKSAGHPEPVDPPAAPEALIEPPGTDRFQP</sequence>